<protein>
    <submittedName>
        <fullName evidence="3">Energy transducer TonB</fullName>
    </submittedName>
</protein>
<dbReference type="RefSeq" id="WP_203168467.1">
    <property type="nucleotide sequence ID" value="NZ_JAEVLS010000003.1"/>
</dbReference>
<feature type="region of interest" description="Disordered" evidence="1">
    <location>
        <begin position="55"/>
        <end position="102"/>
    </location>
</feature>
<sequence length="230" mass="24543">MKSSSTPPSQLAAPAWRHWGGVATGVALLAAVSAFIWYLLSDTAATKREVAATPMLMLPPPPPPPPEPEKLPEPEPEIEPEVVEPEPTPLDQPLDEAPPTPVESFSDPVTIAGEAQAGTDAFGVQSGRGGGMAGTGGLGSGSYARYVSAMLQQALLRDPRTRHLVFSELRIDLWLDADGKPVRAELVRSSGNEKTDAAVLELVRELENIDERPPASLSFPMRVAMQGRRP</sequence>
<dbReference type="Proteomes" id="UP000661077">
    <property type="component" value="Unassembled WGS sequence"/>
</dbReference>
<keyword evidence="4" id="KW-1185">Reference proteome</keyword>
<accession>A0ABS1WZF7</accession>
<dbReference type="Gene3D" id="3.30.1150.10">
    <property type="match status" value="1"/>
</dbReference>
<dbReference type="SUPFAM" id="SSF74653">
    <property type="entry name" value="TolA/TonB C-terminal domain"/>
    <property type="match status" value="1"/>
</dbReference>
<keyword evidence="2" id="KW-0812">Transmembrane</keyword>
<evidence type="ECO:0000256" key="1">
    <source>
        <dbReference type="SAM" id="MobiDB-lite"/>
    </source>
</evidence>
<evidence type="ECO:0000313" key="4">
    <source>
        <dbReference type="Proteomes" id="UP000661077"/>
    </source>
</evidence>
<evidence type="ECO:0000313" key="3">
    <source>
        <dbReference type="EMBL" id="MBM0106361.1"/>
    </source>
</evidence>
<organism evidence="3 4">
    <name type="scientific">Steroidobacter gossypii</name>
    <dbReference type="NCBI Taxonomy" id="2805490"/>
    <lineage>
        <taxon>Bacteria</taxon>
        <taxon>Pseudomonadati</taxon>
        <taxon>Pseudomonadota</taxon>
        <taxon>Gammaproteobacteria</taxon>
        <taxon>Steroidobacterales</taxon>
        <taxon>Steroidobacteraceae</taxon>
        <taxon>Steroidobacter</taxon>
    </lineage>
</organism>
<dbReference type="Pfam" id="PF13103">
    <property type="entry name" value="TonB_2"/>
    <property type="match status" value="1"/>
</dbReference>
<evidence type="ECO:0000256" key="2">
    <source>
        <dbReference type="SAM" id="Phobius"/>
    </source>
</evidence>
<proteinExistence type="predicted"/>
<dbReference type="EMBL" id="JAEVLS010000003">
    <property type="protein sequence ID" value="MBM0106361.1"/>
    <property type="molecule type" value="Genomic_DNA"/>
</dbReference>
<name>A0ABS1WZF7_9GAMM</name>
<gene>
    <name evidence="3" type="ORF">JM946_16625</name>
</gene>
<comment type="caution">
    <text evidence="3">The sequence shown here is derived from an EMBL/GenBank/DDBJ whole genome shotgun (WGS) entry which is preliminary data.</text>
</comment>
<feature type="compositionally biased region" description="Pro residues" evidence="1">
    <location>
        <begin position="57"/>
        <end position="66"/>
    </location>
</feature>
<feature type="transmembrane region" description="Helical" evidence="2">
    <location>
        <begin position="20"/>
        <end position="40"/>
    </location>
</feature>
<feature type="compositionally biased region" description="Acidic residues" evidence="1">
    <location>
        <begin position="74"/>
        <end position="84"/>
    </location>
</feature>
<keyword evidence="2" id="KW-0472">Membrane</keyword>
<keyword evidence="2" id="KW-1133">Transmembrane helix</keyword>
<reference evidence="3 4" key="1">
    <citation type="journal article" date="2021" name="Int. J. Syst. Evol. Microbiol.">
        <title>Steroidobacter gossypii sp. nov., isolated from soil of cotton cropping field.</title>
        <authorList>
            <person name="Huang R."/>
            <person name="Yang S."/>
            <person name="Zhen C."/>
            <person name="Liu W."/>
        </authorList>
    </citation>
    <scope>NUCLEOTIDE SEQUENCE [LARGE SCALE GENOMIC DNA]</scope>
    <source>
        <strain evidence="3 4">S1-65</strain>
    </source>
</reference>
<feature type="compositionally biased region" description="Pro residues" evidence="1">
    <location>
        <begin position="86"/>
        <end position="101"/>
    </location>
</feature>